<dbReference type="OrthoDB" id="153025at2"/>
<keyword evidence="10" id="KW-0812">Transmembrane</keyword>
<dbReference type="PANTHER" id="PTHR43646:SF2">
    <property type="entry name" value="GLYCOSYLTRANSFERASE 2-LIKE DOMAIN-CONTAINING PROTEIN"/>
    <property type="match status" value="1"/>
</dbReference>
<evidence type="ECO:0000256" key="1">
    <source>
        <dbReference type="ARBA" id="ARBA00004236"/>
    </source>
</evidence>
<name>A0A178LGB5_MYCIR</name>
<comment type="subcellular location">
    <subcellularLocation>
        <location evidence="1">Cell membrane</location>
    </subcellularLocation>
</comment>
<gene>
    <name evidence="12" type="ORF">A4X20_10705</name>
</gene>
<dbReference type="GO" id="GO:0016757">
    <property type="term" value="F:glycosyltransferase activity"/>
    <property type="evidence" value="ECO:0007669"/>
    <property type="project" value="UniProtKB-KW"/>
</dbReference>
<proteinExistence type="inferred from homology"/>
<dbReference type="Gene3D" id="3.90.550.10">
    <property type="entry name" value="Spore Coat Polysaccharide Biosynthesis Protein SpsA, Chain A"/>
    <property type="match status" value="1"/>
</dbReference>
<evidence type="ECO:0000256" key="9">
    <source>
        <dbReference type="ARBA" id="ARBA00040345"/>
    </source>
</evidence>
<protein>
    <recommendedName>
        <fullName evidence="9">4,4'-diaponeurosporenoate glycosyltransferase</fullName>
    </recommendedName>
</protein>
<dbReference type="Proteomes" id="UP000078396">
    <property type="component" value="Unassembled WGS sequence"/>
</dbReference>
<dbReference type="AlphaFoldDB" id="A0A178LGB5"/>
<evidence type="ECO:0000256" key="3">
    <source>
        <dbReference type="ARBA" id="ARBA00022676"/>
    </source>
</evidence>
<evidence type="ECO:0000256" key="4">
    <source>
        <dbReference type="ARBA" id="ARBA00022679"/>
    </source>
</evidence>
<dbReference type="PANTHER" id="PTHR43646">
    <property type="entry name" value="GLYCOSYLTRANSFERASE"/>
    <property type="match status" value="1"/>
</dbReference>
<evidence type="ECO:0000256" key="10">
    <source>
        <dbReference type="SAM" id="Phobius"/>
    </source>
</evidence>
<evidence type="ECO:0000256" key="2">
    <source>
        <dbReference type="ARBA" id="ARBA00022475"/>
    </source>
</evidence>
<sequence>MAAPCVLREQRCSAVISVSVVICCYTEQRRRSLTAAADAALAQLADGDELILVVDGNDDLHRELRTSYGDRLHVMKNRFRRGLSGARNTGLDAASNDVVVFLDDDAVLYPDALACVRSSFADAGITALGGAVHPSWQSGSRPTWFPPEFGWVVGCDYRGLPSDGAQIRNPIGAAMAVRRENLAAIGGFSDRLGRVGALPTGCEETMMGIELIRRNPQARIVRQTRFAVAHEVPRNRATLSYFLHRCYYEGRSKAILSRLCGQRSSLESERVYTTRTLPSGLWHARRQPRRALALAAGLLVTAIGYLVGLIHSLPPHSSR</sequence>
<comment type="caution">
    <text evidence="12">The sequence shown here is derived from an EMBL/GenBank/DDBJ whole genome shotgun (WGS) entry which is preliminary data.</text>
</comment>
<evidence type="ECO:0000256" key="6">
    <source>
        <dbReference type="ARBA" id="ARBA00037281"/>
    </source>
</evidence>
<dbReference type="Pfam" id="PF00535">
    <property type="entry name" value="Glycos_transf_2"/>
    <property type="match status" value="1"/>
</dbReference>
<dbReference type="EMBL" id="LWCS01000076">
    <property type="protein sequence ID" value="OAN28652.1"/>
    <property type="molecule type" value="Genomic_DNA"/>
</dbReference>
<comment type="pathway">
    <text evidence="7">Carotenoid biosynthesis; staphyloxanthin biosynthesis; staphyloxanthin from farnesyl diphosphate: step 4/5.</text>
</comment>
<dbReference type="eggNOG" id="COG1216">
    <property type="taxonomic scope" value="Bacteria"/>
</dbReference>
<dbReference type="GO" id="GO:0005886">
    <property type="term" value="C:plasma membrane"/>
    <property type="evidence" value="ECO:0007669"/>
    <property type="project" value="UniProtKB-SubCell"/>
</dbReference>
<comment type="function">
    <text evidence="6">Catalyzes the glycosylation of 4,4'-diaponeurosporenoate, i.e. the esterification of glucose at the C1'' position with the carboxyl group of 4,4'-diaponeurosporenic acid, to form glycosyl-4,4'-diaponeurosporenoate. This is a step in the biosynthesis of staphyloxanthin, an orange pigment present in most staphylococci strains.</text>
</comment>
<evidence type="ECO:0000256" key="8">
    <source>
        <dbReference type="ARBA" id="ARBA00038120"/>
    </source>
</evidence>
<accession>A0A178LGB5</accession>
<evidence type="ECO:0000259" key="11">
    <source>
        <dbReference type="Pfam" id="PF00535"/>
    </source>
</evidence>
<feature type="transmembrane region" description="Helical" evidence="10">
    <location>
        <begin position="291"/>
        <end position="313"/>
    </location>
</feature>
<organism evidence="12 13">
    <name type="scientific">Mycolicibacterium iranicum</name>
    <name type="common">Mycobacterium iranicum</name>
    <dbReference type="NCBI Taxonomy" id="912594"/>
    <lineage>
        <taxon>Bacteria</taxon>
        <taxon>Bacillati</taxon>
        <taxon>Actinomycetota</taxon>
        <taxon>Actinomycetes</taxon>
        <taxon>Mycobacteriales</taxon>
        <taxon>Mycobacteriaceae</taxon>
        <taxon>Mycolicibacterium</taxon>
    </lineage>
</organism>
<evidence type="ECO:0000313" key="12">
    <source>
        <dbReference type="EMBL" id="OAN28652.1"/>
    </source>
</evidence>
<reference evidence="12 13" key="1">
    <citation type="submission" date="2016-04" db="EMBL/GenBank/DDBJ databases">
        <title>Draft Genome Sequences of Staphylococcus capitis Strain H36, S. capitis Strain H65, S. cohnii Strain H62, S. hominis Strain H69, Mycobacterium iranicum Strain H39, Plantibacter sp. Strain H53, Pseudomonas oryzihabitans Strain H72, and Microbacterium sp. Strain H83, isolated from residential settings.</title>
        <authorList>
            <person name="Lymperopoulou D."/>
            <person name="Adams R.I."/>
            <person name="Lindow S."/>
            <person name="Coil D.A."/>
            <person name="Jospin G."/>
            <person name="Eisen J.A."/>
        </authorList>
    </citation>
    <scope>NUCLEOTIDE SEQUENCE [LARGE SCALE GENOMIC DNA]</scope>
    <source>
        <strain evidence="12 13">H39</strain>
    </source>
</reference>
<evidence type="ECO:0000256" key="5">
    <source>
        <dbReference type="ARBA" id="ARBA00023136"/>
    </source>
</evidence>
<keyword evidence="10" id="KW-1133">Transmembrane helix</keyword>
<keyword evidence="3" id="KW-0328">Glycosyltransferase</keyword>
<dbReference type="InterPro" id="IPR029044">
    <property type="entry name" value="Nucleotide-diphossugar_trans"/>
</dbReference>
<dbReference type="InterPro" id="IPR001173">
    <property type="entry name" value="Glyco_trans_2-like"/>
</dbReference>
<keyword evidence="5 10" id="KW-0472">Membrane</keyword>
<keyword evidence="4 12" id="KW-0808">Transferase</keyword>
<dbReference type="SUPFAM" id="SSF53448">
    <property type="entry name" value="Nucleotide-diphospho-sugar transferases"/>
    <property type="match status" value="1"/>
</dbReference>
<evidence type="ECO:0000256" key="7">
    <source>
        <dbReference type="ARBA" id="ARBA00037904"/>
    </source>
</evidence>
<comment type="similarity">
    <text evidence="8">Belongs to the glycosyltransferase 2 family. CrtQ subfamily.</text>
</comment>
<evidence type="ECO:0000313" key="13">
    <source>
        <dbReference type="Proteomes" id="UP000078396"/>
    </source>
</evidence>
<keyword evidence="2" id="KW-1003">Cell membrane</keyword>
<feature type="domain" description="Glycosyltransferase 2-like" evidence="11">
    <location>
        <begin position="19"/>
        <end position="182"/>
    </location>
</feature>